<name>A0AAN9E102_CROPI</name>
<protein>
    <submittedName>
        <fullName evidence="1">Uncharacterized protein</fullName>
    </submittedName>
</protein>
<gene>
    <name evidence="1" type="ORF">RIF29_37775</name>
</gene>
<evidence type="ECO:0000313" key="1">
    <source>
        <dbReference type="EMBL" id="KAK7242993.1"/>
    </source>
</evidence>
<keyword evidence="2" id="KW-1185">Reference proteome</keyword>
<dbReference type="Proteomes" id="UP001372338">
    <property type="component" value="Unassembled WGS sequence"/>
</dbReference>
<reference evidence="1 2" key="1">
    <citation type="submission" date="2024-01" db="EMBL/GenBank/DDBJ databases">
        <title>The genomes of 5 underutilized Papilionoideae crops provide insights into root nodulation and disease resistanc.</title>
        <authorList>
            <person name="Yuan L."/>
        </authorList>
    </citation>
    <scope>NUCLEOTIDE SEQUENCE [LARGE SCALE GENOMIC DNA]</scope>
    <source>
        <strain evidence="1">ZHUSHIDOU_FW_LH</strain>
        <tissue evidence="1">Leaf</tissue>
    </source>
</reference>
<evidence type="ECO:0000313" key="2">
    <source>
        <dbReference type="Proteomes" id="UP001372338"/>
    </source>
</evidence>
<organism evidence="1 2">
    <name type="scientific">Crotalaria pallida</name>
    <name type="common">Smooth rattlebox</name>
    <name type="synonym">Crotalaria striata</name>
    <dbReference type="NCBI Taxonomy" id="3830"/>
    <lineage>
        <taxon>Eukaryota</taxon>
        <taxon>Viridiplantae</taxon>
        <taxon>Streptophyta</taxon>
        <taxon>Embryophyta</taxon>
        <taxon>Tracheophyta</taxon>
        <taxon>Spermatophyta</taxon>
        <taxon>Magnoliopsida</taxon>
        <taxon>eudicotyledons</taxon>
        <taxon>Gunneridae</taxon>
        <taxon>Pentapetalae</taxon>
        <taxon>rosids</taxon>
        <taxon>fabids</taxon>
        <taxon>Fabales</taxon>
        <taxon>Fabaceae</taxon>
        <taxon>Papilionoideae</taxon>
        <taxon>50 kb inversion clade</taxon>
        <taxon>genistoids sensu lato</taxon>
        <taxon>core genistoids</taxon>
        <taxon>Crotalarieae</taxon>
        <taxon>Crotalaria</taxon>
    </lineage>
</organism>
<accession>A0AAN9E102</accession>
<comment type="caution">
    <text evidence="1">The sequence shown here is derived from an EMBL/GenBank/DDBJ whole genome shotgun (WGS) entry which is preliminary data.</text>
</comment>
<proteinExistence type="predicted"/>
<dbReference type="AlphaFoldDB" id="A0AAN9E102"/>
<sequence length="86" mass="10010">MVHWSHCRCVTSKVTSQRSDDDGLVARVGRIKRKLETKSEGEKARKREEDGRGLGFWKLKLGIKVPLKRKKDWNNFFLNTETTSFS</sequence>
<dbReference type="EMBL" id="JAYWIO010000008">
    <property type="protein sequence ID" value="KAK7242993.1"/>
    <property type="molecule type" value="Genomic_DNA"/>
</dbReference>